<keyword evidence="2" id="KW-1185">Reference proteome</keyword>
<dbReference type="AlphaFoldDB" id="A0AAJ7P9N8"/>
<keyword evidence="1" id="KW-0732">Signal</keyword>
<evidence type="ECO:0000256" key="1">
    <source>
        <dbReference type="SAM" id="SignalP"/>
    </source>
</evidence>
<reference evidence="3" key="1">
    <citation type="submission" date="2025-08" db="UniProtKB">
        <authorList>
            <consortium name="RefSeq"/>
        </authorList>
    </citation>
    <scope>IDENTIFICATION</scope>
</reference>
<dbReference type="GeneID" id="108864213"/>
<sequence length="161" mass="18296">MNLGIKRLAQVCFLLLLAASPSFPHKVVKLAAVAALLRGGPVIPVPIRYKVPQQTKIVHYPVRVPVHVPVHHHTQREVRVIHVPVHHYTHREQHHSHRPIHHHHVEVLHPQNYYHPQHYQPSMGQTVHRDDVYGGHDGAQDMGDGVNDGAYAYGGDIQYAY</sequence>
<gene>
    <name evidence="3" type="primary">LOC108864213</name>
</gene>
<evidence type="ECO:0000313" key="2">
    <source>
        <dbReference type="Proteomes" id="UP000694867"/>
    </source>
</evidence>
<feature type="chain" id="PRO_5042578215" evidence="1">
    <location>
        <begin position="25"/>
        <end position="161"/>
    </location>
</feature>
<protein>
    <submittedName>
        <fullName evidence="3">Polyadenylate-binding protein 1-B-like</fullName>
    </submittedName>
</protein>
<dbReference type="KEGG" id="goe:108864213"/>
<evidence type="ECO:0000313" key="3">
    <source>
        <dbReference type="RefSeq" id="XP_018494913.1"/>
    </source>
</evidence>
<accession>A0AAJ7P9N8</accession>
<name>A0AAJ7P9N8_9ACAR</name>
<proteinExistence type="predicted"/>
<dbReference type="RefSeq" id="XP_018494913.1">
    <property type="nucleotide sequence ID" value="XM_018639397.1"/>
</dbReference>
<organism evidence="2 3">
    <name type="scientific">Galendromus occidentalis</name>
    <name type="common">western predatory mite</name>
    <dbReference type="NCBI Taxonomy" id="34638"/>
    <lineage>
        <taxon>Eukaryota</taxon>
        <taxon>Metazoa</taxon>
        <taxon>Ecdysozoa</taxon>
        <taxon>Arthropoda</taxon>
        <taxon>Chelicerata</taxon>
        <taxon>Arachnida</taxon>
        <taxon>Acari</taxon>
        <taxon>Parasitiformes</taxon>
        <taxon>Mesostigmata</taxon>
        <taxon>Gamasina</taxon>
        <taxon>Phytoseioidea</taxon>
        <taxon>Phytoseiidae</taxon>
        <taxon>Typhlodrominae</taxon>
        <taxon>Galendromus</taxon>
    </lineage>
</organism>
<dbReference type="Proteomes" id="UP000694867">
    <property type="component" value="Unplaced"/>
</dbReference>
<feature type="signal peptide" evidence="1">
    <location>
        <begin position="1"/>
        <end position="24"/>
    </location>
</feature>